<proteinExistence type="inferred from homology"/>
<evidence type="ECO:0000256" key="5">
    <source>
        <dbReference type="ARBA" id="ARBA00022363"/>
    </source>
</evidence>
<dbReference type="AlphaFoldDB" id="A0A7W5E5F3"/>
<dbReference type="NCBIfam" id="TIGR00238">
    <property type="entry name" value="KamA family radical SAM protein"/>
    <property type="match status" value="1"/>
</dbReference>
<dbReference type="SUPFAM" id="SSF102114">
    <property type="entry name" value="Radical SAM enzymes"/>
    <property type="match status" value="1"/>
</dbReference>
<evidence type="ECO:0000313" key="19">
    <source>
        <dbReference type="Proteomes" id="UP000536179"/>
    </source>
</evidence>
<name>A0A7W5E5F3_9BACT</name>
<evidence type="ECO:0000256" key="4">
    <source>
        <dbReference type="ARBA" id="ARBA00008703"/>
    </source>
</evidence>
<feature type="binding site" evidence="14">
    <location>
        <position position="169"/>
    </location>
    <ligand>
        <name>[4Fe-4S] cluster</name>
        <dbReference type="ChEBI" id="CHEBI:49883"/>
        <note>4Fe-4S-S-AdoMet</note>
    </ligand>
</feature>
<keyword evidence="10" id="KW-0408">Iron</keyword>
<organism evidence="18 19">
    <name type="scientific">Aporhodopirellula rubra</name>
    <dbReference type="NCBI Taxonomy" id="980271"/>
    <lineage>
        <taxon>Bacteria</taxon>
        <taxon>Pseudomonadati</taxon>
        <taxon>Planctomycetota</taxon>
        <taxon>Planctomycetia</taxon>
        <taxon>Pirellulales</taxon>
        <taxon>Pirellulaceae</taxon>
        <taxon>Aporhodopirellula</taxon>
    </lineage>
</organism>
<keyword evidence="9 15" id="KW-0663">Pyridoxal phosphate</keyword>
<dbReference type="PIRSF" id="PIRSF004911">
    <property type="entry name" value="DUF160"/>
    <property type="match status" value="1"/>
</dbReference>
<evidence type="ECO:0000256" key="11">
    <source>
        <dbReference type="ARBA" id="ARBA00023014"/>
    </source>
</evidence>
<dbReference type="Proteomes" id="UP000536179">
    <property type="component" value="Unassembled WGS sequence"/>
</dbReference>
<reference evidence="18 19" key="1">
    <citation type="submission" date="2020-08" db="EMBL/GenBank/DDBJ databases">
        <title>Genomic Encyclopedia of Type Strains, Phase III (KMG-III): the genomes of soil and plant-associated and newly described type strains.</title>
        <authorList>
            <person name="Whitman W."/>
        </authorList>
    </citation>
    <scope>NUCLEOTIDE SEQUENCE [LARGE SCALE GENOMIC DNA]</scope>
    <source>
        <strain evidence="18 19">CECT 8075</strain>
    </source>
</reference>
<comment type="catalytic activity">
    <reaction evidence="1">
        <text>L-lysine = D-beta-lysine</text>
        <dbReference type="Rhea" id="RHEA:44148"/>
        <dbReference type="ChEBI" id="CHEBI:32551"/>
        <dbReference type="ChEBI" id="CHEBI:84138"/>
    </reaction>
</comment>
<evidence type="ECO:0000256" key="2">
    <source>
        <dbReference type="ARBA" id="ARBA00001933"/>
    </source>
</evidence>
<dbReference type="InterPro" id="IPR022462">
    <property type="entry name" value="EpmB"/>
</dbReference>
<feature type="binding site" evidence="14">
    <location>
        <position position="166"/>
    </location>
    <ligand>
        <name>[4Fe-4S] cluster</name>
        <dbReference type="ChEBI" id="CHEBI:49883"/>
        <note>4Fe-4S-S-AdoMet</note>
    </ligand>
</feature>
<evidence type="ECO:0000259" key="17">
    <source>
        <dbReference type="PROSITE" id="PS51918"/>
    </source>
</evidence>
<dbReference type="InterPro" id="IPR058240">
    <property type="entry name" value="rSAM_sf"/>
</dbReference>
<dbReference type="Pfam" id="PF04055">
    <property type="entry name" value="Radical_SAM"/>
    <property type="match status" value="1"/>
</dbReference>
<evidence type="ECO:0000256" key="3">
    <source>
        <dbReference type="ARBA" id="ARBA00001966"/>
    </source>
</evidence>
<comment type="caution">
    <text evidence="18">The sequence shown here is derived from an EMBL/GenBank/DDBJ whole genome shotgun (WGS) entry which is preliminary data.</text>
</comment>
<feature type="domain" description="Radical SAM core" evidence="17">
    <location>
        <begin position="148"/>
        <end position="360"/>
    </location>
</feature>
<dbReference type="GO" id="GO:0046872">
    <property type="term" value="F:metal ion binding"/>
    <property type="evidence" value="ECO:0007669"/>
    <property type="project" value="UniProtKB-KW"/>
</dbReference>
<dbReference type="InterPro" id="IPR003739">
    <property type="entry name" value="Lys_aminomutase/Glu_NH3_mut"/>
</dbReference>
<dbReference type="SFLD" id="SFLDG01070">
    <property type="entry name" value="PLP-dependent"/>
    <property type="match status" value="1"/>
</dbReference>
<dbReference type="SFLD" id="SFLDS00029">
    <property type="entry name" value="Radical_SAM"/>
    <property type="match status" value="1"/>
</dbReference>
<keyword evidence="7" id="KW-0949">S-adenosyl-L-methionine</keyword>
<evidence type="ECO:0000256" key="9">
    <source>
        <dbReference type="ARBA" id="ARBA00022898"/>
    </source>
</evidence>
<accession>A0A7W5E5F3</accession>
<feature type="binding site" evidence="14">
    <location>
        <position position="162"/>
    </location>
    <ligand>
        <name>[4Fe-4S] cluster</name>
        <dbReference type="ChEBI" id="CHEBI:49883"/>
        <note>4Fe-4S-S-AdoMet</note>
    </ligand>
</feature>
<dbReference type="PANTHER" id="PTHR30538">
    <property type="entry name" value="LYSINE 2,3-AMINOMUTASE-RELATED"/>
    <property type="match status" value="1"/>
</dbReference>
<feature type="modified residue" description="N6-(pyridoxal phosphate)lysine" evidence="15">
    <location>
        <position position="374"/>
    </location>
</feature>
<evidence type="ECO:0000256" key="13">
    <source>
        <dbReference type="ARBA" id="ARBA00030756"/>
    </source>
</evidence>
<dbReference type="NCBIfam" id="TIGR03821">
    <property type="entry name" value="EFP_modif_epmB"/>
    <property type="match status" value="1"/>
</dbReference>
<evidence type="ECO:0000256" key="1">
    <source>
        <dbReference type="ARBA" id="ARBA00001352"/>
    </source>
</evidence>
<evidence type="ECO:0000256" key="10">
    <source>
        <dbReference type="ARBA" id="ARBA00023004"/>
    </source>
</evidence>
<dbReference type="Gene3D" id="3.20.20.70">
    <property type="entry name" value="Aldolase class I"/>
    <property type="match status" value="1"/>
</dbReference>
<dbReference type="PANTHER" id="PTHR30538:SF1">
    <property type="entry name" value="L-LYSINE 2,3-AMINOMUTASE"/>
    <property type="match status" value="1"/>
</dbReference>
<dbReference type="CDD" id="cd01335">
    <property type="entry name" value="Radical_SAM"/>
    <property type="match status" value="1"/>
</dbReference>
<evidence type="ECO:0000256" key="12">
    <source>
        <dbReference type="ARBA" id="ARBA00023235"/>
    </source>
</evidence>
<feature type="region of interest" description="Disordered" evidence="16">
    <location>
        <begin position="30"/>
        <end position="49"/>
    </location>
</feature>
<evidence type="ECO:0000256" key="16">
    <source>
        <dbReference type="SAM" id="MobiDB-lite"/>
    </source>
</evidence>
<dbReference type="SFLD" id="SFLDF00314">
    <property type="entry name" value="L-lysine_2_3-aminomutase_(yjeK"/>
    <property type="match status" value="1"/>
</dbReference>
<dbReference type="RefSeq" id="WP_221225499.1">
    <property type="nucleotide sequence ID" value="NZ_JACHXU010000043.1"/>
</dbReference>
<comment type="cofactor">
    <cofactor evidence="3">
        <name>[4Fe-4S] cluster</name>
        <dbReference type="ChEBI" id="CHEBI:49883"/>
    </cofactor>
</comment>
<dbReference type="InterPro" id="IPR013785">
    <property type="entry name" value="Aldolase_TIM"/>
</dbReference>
<dbReference type="EMBL" id="JACHXU010000043">
    <property type="protein sequence ID" value="MBB3210581.1"/>
    <property type="molecule type" value="Genomic_DNA"/>
</dbReference>
<sequence>MQKTPPDESRIRSVEAPMQVGFAEEIGVDTESSECGTGATGSMGCEKADRPEDDRWIESMRNAVRSAGELRRLLRIDDRSSETAGRDSDYGFPVFVPREFAARMQIGDSKDPLLRQVLPVDSEGVEVAGFGADPVGDLQANVAPGVLHKYSGRALVVTTGACGIHCRYCFRRTFPYNEAGSRRDAYEPTIEYLRQRSDVEEVILSGGDPLTMMDAAIDSLLKKIESVGHVRRLRIHSRMPIVIPSRVNAFLIERLRRSRLTAWMVVHCNHAAEIDEETAEAMARMVDAGIPVLNQSVLLRGVNDDAETLEALSRALMECRVMPYYLHQLDRVSGASHFEVAADRGRELIEQLESRLPGFAVPRYVAEIAGEKSKTRL</sequence>
<keyword evidence="6 14" id="KW-0004">4Fe-4S</keyword>
<keyword evidence="8 14" id="KW-0479">Metal-binding</keyword>
<protein>
    <recommendedName>
        <fullName evidence="5">L-lysine 2,3-aminomutase</fullName>
    </recommendedName>
    <alternativeName>
        <fullName evidence="13">EF-P post-translational modification enzyme B</fullName>
    </alternativeName>
</protein>
<dbReference type="GO" id="GO:0016853">
    <property type="term" value="F:isomerase activity"/>
    <property type="evidence" value="ECO:0007669"/>
    <property type="project" value="UniProtKB-KW"/>
</dbReference>
<evidence type="ECO:0000313" key="18">
    <source>
        <dbReference type="EMBL" id="MBB3210581.1"/>
    </source>
</evidence>
<keyword evidence="19" id="KW-1185">Reference proteome</keyword>
<evidence type="ECO:0000256" key="14">
    <source>
        <dbReference type="PIRSR" id="PIRSR004911-1"/>
    </source>
</evidence>
<keyword evidence="12" id="KW-0413">Isomerase</keyword>
<evidence type="ECO:0000256" key="6">
    <source>
        <dbReference type="ARBA" id="ARBA00022485"/>
    </source>
</evidence>
<dbReference type="GO" id="GO:0051539">
    <property type="term" value="F:4 iron, 4 sulfur cluster binding"/>
    <property type="evidence" value="ECO:0007669"/>
    <property type="project" value="UniProtKB-KW"/>
</dbReference>
<gene>
    <name evidence="18" type="ORF">FHS27_006428</name>
</gene>
<comment type="cofactor">
    <cofactor evidence="2 15">
        <name>pyridoxal 5'-phosphate</name>
        <dbReference type="ChEBI" id="CHEBI:597326"/>
    </cofactor>
</comment>
<dbReference type="InterPro" id="IPR007197">
    <property type="entry name" value="rSAM"/>
</dbReference>
<dbReference type="PROSITE" id="PS51918">
    <property type="entry name" value="RADICAL_SAM"/>
    <property type="match status" value="1"/>
</dbReference>
<keyword evidence="11 14" id="KW-0411">Iron-sulfur</keyword>
<evidence type="ECO:0000256" key="8">
    <source>
        <dbReference type="ARBA" id="ARBA00022723"/>
    </source>
</evidence>
<comment type="similarity">
    <text evidence="4">Belongs to the radical SAM superfamily. KamA family.</text>
</comment>
<evidence type="ECO:0000256" key="15">
    <source>
        <dbReference type="PIRSR" id="PIRSR603739-50"/>
    </source>
</evidence>
<evidence type="ECO:0000256" key="7">
    <source>
        <dbReference type="ARBA" id="ARBA00022691"/>
    </source>
</evidence>